<reference evidence="1" key="1">
    <citation type="journal article" date="2015" name="Nature">
        <title>Complex archaea that bridge the gap between prokaryotes and eukaryotes.</title>
        <authorList>
            <person name="Spang A."/>
            <person name="Saw J.H."/>
            <person name="Jorgensen S.L."/>
            <person name="Zaremba-Niedzwiedzka K."/>
            <person name="Martijn J."/>
            <person name="Lind A.E."/>
            <person name="van Eijk R."/>
            <person name="Schleper C."/>
            <person name="Guy L."/>
            <person name="Ettema T.J."/>
        </authorList>
    </citation>
    <scope>NUCLEOTIDE SEQUENCE</scope>
</reference>
<dbReference type="EMBL" id="LAZR01006925">
    <property type="protein sequence ID" value="KKM88691.1"/>
    <property type="molecule type" value="Genomic_DNA"/>
</dbReference>
<organism evidence="1">
    <name type="scientific">marine sediment metagenome</name>
    <dbReference type="NCBI Taxonomy" id="412755"/>
    <lineage>
        <taxon>unclassified sequences</taxon>
        <taxon>metagenomes</taxon>
        <taxon>ecological metagenomes</taxon>
    </lineage>
</organism>
<proteinExistence type="predicted"/>
<protein>
    <submittedName>
        <fullName evidence="1">Uncharacterized protein</fullName>
    </submittedName>
</protein>
<dbReference type="AlphaFoldDB" id="A0A0F9LN95"/>
<name>A0A0F9LN95_9ZZZZ</name>
<comment type="caution">
    <text evidence="1">The sequence shown here is derived from an EMBL/GenBank/DDBJ whole genome shotgun (WGS) entry which is preliminary data.</text>
</comment>
<accession>A0A0F9LN95</accession>
<evidence type="ECO:0000313" key="1">
    <source>
        <dbReference type="EMBL" id="KKM88691.1"/>
    </source>
</evidence>
<gene>
    <name evidence="1" type="ORF">LCGC14_1256230</name>
</gene>
<sequence length="74" mass="8584">MNDKKLNELIGEYGNLCSVDRGSSYDILTKEQENKLNNSTDKARQAIIDYVEQEKREFYDKGYEKAVALWSEST</sequence>